<evidence type="ECO:0000256" key="5">
    <source>
        <dbReference type="ARBA" id="ARBA00022692"/>
    </source>
</evidence>
<comment type="caution">
    <text evidence="11">The sequence shown here is derived from an EMBL/GenBank/DDBJ whole genome shotgun (WGS) entry which is preliminary data.</text>
</comment>
<dbReference type="InterPro" id="IPR000515">
    <property type="entry name" value="MetI-like"/>
</dbReference>
<dbReference type="RefSeq" id="WP_349143607.1">
    <property type="nucleotide sequence ID" value="NZ_JBBMFC010000002.1"/>
</dbReference>
<keyword evidence="4" id="KW-1003">Cell membrane</keyword>
<dbReference type="InterPro" id="IPR043429">
    <property type="entry name" value="ArtM/GltK/GlnP/TcyL/YhdX-like"/>
</dbReference>
<dbReference type="Pfam" id="PF00528">
    <property type="entry name" value="BPD_transp_1"/>
    <property type="match status" value="1"/>
</dbReference>
<dbReference type="SUPFAM" id="SSF161098">
    <property type="entry name" value="MetI-like"/>
    <property type="match status" value="1"/>
</dbReference>
<reference evidence="11 12" key="1">
    <citation type="submission" date="2024-03" db="EMBL/GenBank/DDBJ databases">
        <title>Human intestinal bacterial collection.</title>
        <authorList>
            <person name="Pauvert C."/>
            <person name="Hitch T.C.A."/>
            <person name="Clavel T."/>
        </authorList>
    </citation>
    <scope>NUCLEOTIDE SEQUENCE [LARGE SCALE GENOMIC DNA]</scope>
    <source>
        <strain evidence="11 12">CLA-AA-H78B</strain>
    </source>
</reference>
<dbReference type="EMBL" id="JBBMFC010000002">
    <property type="protein sequence ID" value="MEQ2577577.1"/>
    <property type="molecule type" value="Genomic_DNA"/>
</dbReference>
<name>A0ABV1HXB6_9FIRM</name>
<protein>
    <submittedName>
        <fullName evidence="11">Amino acid ABC transporter permease</fullName>
    </submittedName>
</protein>
<dbReference type="Gene3D" id="1.10.3720.10">
    <property type="entry name" value="MetI-like"/>
    <property type="match status" value="1"/>
</dbReference>
<accession>A0ABV1HXB6</accession>
<evidence type="ECO:0000256" key="8">
    <source>
        <dbReference type="ARBA" id="ARBA00023136"/>
    </source>
</evidence>
<dbReference type="PROSITE" id="PS50928">
    <property type="entry name" value="ABC_TM1"/>
    <property type="match status" value="1"/>
</dbReference>
<feature type="domain" description="ABC transmembrane type-1" evidence="10">
    <location>
        <begin position="26"/>
        <end position="227"/>
    </location>
</feature>
<dbReference type="InterPro" id="IPR010065">
    <property type="entry name" value="AA_ABC_transptr_permease_3TM"/>
</dbReference>
<evidence type="ECO:0000313" key="12">
    <source>
        <dbReference type="Proteomes" id="UP001470288"/>
    </source>
</evidence>
<dbReference type="InterPro" id="IPR035906">
    <property type="entry name" value="MetI-like_sf"/>
</dbReference>
<dbReference type="PANTHER" id="PTHR30614">
    <property type="entry name" value="MEMBRANE COMPONENT OF AMINO ACID ABC TRANSPORTER"/>
    <property type="match status" value="1"/>
</dbReference>
<dbReference type="NCBIfam" id="TIGR01726">
    <property type="entry name" value="HEQRo_perm_3TM"/>
    <property type="match status" value="1"/>
</dbReference>
<evidence type="ECO:0000259" key="10">
    <source>
        <dbReference type="PROSITE" id="PS50928"/>
    </source>
</evidence>
<feature type="transmembrane region" description="Helical" evidence="9">
    <location>
        <begin position="206"/>
        <end position="227"/>
    </location>
</feature>
<evidence type="ECO:0000256" key="9">
    <source>
        <dbReference type="RuleBase" id="RU363032"/>
    </source>
</evidence>
<evidence type="ECO:0000313" key="11">
    <source>
        <dbReference type="EMBL" id="MEQ2577577.1"/>
    </source>
</evidence>
<comment type="similarity">
    <text evidence="2">Belongs to the binding-protein-dependent transport system permease family. HisMQ subfamily.</text>
</comment>
<evidence type="ECO:0000256" key="2">
    <source>
        <dbReference type="ARBA" id="ARBA00010072"/>
    </source>
</evidence>
<keyword evidence="12" id="KW-1185">Reference proteome</keyword>
<keyword evidence="3 9" id="KW-0813">Transport</keyword>
<keyword evidence="5 9" id="KW-0812">Transmembrane</keyword>
<organism evidence="11 12">
    <name type="scientific">Hominiventricola aquisgranensis</name>
    <dbReference type="NCBI Taxonomy" id="3133164"/>
    <lineage>
        <taxon>Bacteria</taxon>
        <taxon>Bacillati</taxon>
        <taxon>Bacillota</taxon>
        <taxon>Clostridia</taxon>
        <taxon>Lachnospirales</taxon>
        <taxon>Lachnospiraceae</taxon>
        <taxon>Hominiventricola</taxon>
    </lineage>
</organism>
<feature type="transmembrane region" description="Helical" evidence="9">
    <location>
        <begin position="106"/>
        <end position="124"/>
    </location>
</feature>
<dbReference type="PANTHER" id="PTHR30614:SF20">
    <property type="entry name" value="GLUTAMINE TRANSPORT SYSTEM PERMEASE PROTEIN GLNP"/>
    <property type="match status" value="1"/>
</dbReference>
<gene>
    <name evidence="11" type="ORF">WMO62_01820</name>
</gene>
<dbReference type="Proteomes" id="UP001470288">
    <property type="component" value="Unassembled WGS sequence"/>
</dbReference>
<evidence type="ECO:0000256" key="3">
    <source>
        <dbReference type="ARBA" id="ARBA00022448"/>
    </source>
</evidence>
<keyword evidence="6" id="KW-0029">Amino-acid transport</keyword>
<evidence type="ECO:0000256" key="7">
    <source>
        <dbReference type="ARBA" id="ARBA00022989"/>
    </source>
</evidence>
<feature type="transmembrane region" description="Helical" evidence="9">
    <location>
        <begin position="75"/>
        <end position="100"/>
    </location>
</feature>
<keyword evidence="8 9" id="KW-0472">Membrane</keyword>
<evidence type="ECO:0000256" key="6">
    <source>
        <dbReference type="ARBA" id="ARBA00022970"/>
    </source>
</evidence>
<evidence type="ECO:0000256" key="4">
    <source>
        <dbReference type="ARBA" id="ARBA00022475"/>
    </source>
</evidence>
<sequence>MWESLKMGFYQTFILEDNYQYFVKGLGTTLTVTVFALVIGVIIGVLVAIIRSAYDQQPERKKGLLLKILNGICKVYLTVIRGTPMMVQLLIMWFVVWASARSTDSNMMKCAILAFGINSGAYVAEIFRSGIMSIDKGQMEAGRSVGLTYAATMRYIIIPQAFKNVLPALGNELITLVKETSVVTVIGLRDLTKGAMIVQSKTYQALIPYFAIAAIYLVIVMFLTWVMGKMERRLRQSDLR</sequence>
<proteinExistence type="inferred from homology"/>
<comment type="subcellular location">
    <subcellularLocation>
        <location evidence="1 9">Cell membrane</location>
        <topology evidence="1 9">Multi-pass membrane protein</topology>
    </subcellularLocation>
</comment>
<keyword evidence="7 9" id="KW-1133">Transmembrane helix</keyword>
<dbReference type="CDD" id="cd06261">
    <property type="entry name" value="TM_PBP2"/>
    <property type="match status" value="1"/>
</dbReference>
<evidence type="ECO:0000256" key="1">
    <source>
        <dbReference type="ARBA" id="ARBA00004651"/>
    </source>
</evidence>
<feature type="transmembrane region" description="Helical" evidence="9">
    <location>
        <begin position="30"/>
        <end position="54"/>
    </location>
</feature>